<feature type="region of interest" description="Disordered" evidence="1">
    <location>
        <begin position="28"/>
        <end position="64"/>
    </location>
</feature>
<protein>
    <recommendedName>
        <fullName evidence="5">Brain protein I3</fullName>
    </recommendedName>
</protein>
<evidence type="ECO:0000313" key="4">
    <source>
        <dbReference type="Proteomes" id="UP000007148"/>
    </source>
</evidence>
<keyword evidence="4" id="KW-1185">Reference proteome</keyword>
<feature type="transmembrane region" description="Helical" evidence="2">
    <location>
        <begin position="112"/>
        <end position="133"/>
    </location>
</feature>
<organism evidence="3 4">
    <name type="scientific">Serendipita indica (strain DSM 11827)</name>
    <name type="common">Root endophyte fungus</name>
    <name type="synonym">Piriformospora indica</name>
    <dbReference type="NCBI Taxonomy" id="1109443"/>
    <lineage>
        <taxon>Eukaryota</taxon>
        <taxon>Fungi</taxon>
        <taxon>Dikarya</taxon>
        <taxon>Basidiomycota</taxon>
        <taxon>Agaricomycotina</taxon>
        <taxon>Agaricomycetes</taxon>
        <taxon>Sebacinales</taxon>
        <taxon>Serendipitaceae</taxon>
        <taxon>Serendipita</taxon>
    </lineage>
</organism>
<dbReference type="EMBL" id="CAFZ01001882">
    <property type="protein sequence ID" value="CCA78035.1"/>
    <property type="molecule type" value="Genomic_DNA"/>
</dbReference>
<dbReference type="AlphaFoldDB" id="G4U376"/>
<dbReference type="OMA" id="DRKVYCE"/>
<feature type="compositionally biased region" description="Polar residues" evidence="1">
    <location>
        <begin position="50"/>
        <end position="64"/>
    </location>
</feature>
<proteinExistence type="predicted"/>
<evidence type="ECO:0000256" key="1">
    <source>
        <dbReference type="SAM" id="MobiDB-lite"/>
    </source>
</evidence>
<keyword evidence="2" id="KW-0812">Transmembrane</keyword>
<keyword evidence="2" id="KW-0472">Membrane</keyword>
<evidence type="ECO:0000313" key="3">
    <source>
        <dbReference type="EMBL" id="CCA78035.1"/>
    </source>
</evidence>
<dbReference type="Proteomes" id="UP000007148">
    <property type="component" value="Unassembled WGS sequence"/>
</dbReference>
<keyword evidence="2" id="KW-1133">Transmembrane helix</keyword>
<evidence type="ECO:0008006" key="5">
    <source>
        <dbReference type="Google" id="ProtNLM"/>
    </source>
</evidence>
<dbReference type="InParanoid" id="G4U376"/>
<sequence>MTNGPENQQQPAMSAVGYNPPTYAEANAYVFDGSNSGPSSYPVDKKEQPKPQQTPSAEPYVGTSSVPATRAGAVTVYHYVHPVTQHRIDSLLPPDHPEMQCLQFGHVPHTRFGLAGILATIFWFPLGAACLLIDKKTVCSRCKKTINDTP</sequence>
<dbReference type="HOGENOM" id="CLU_121057_0_0_1"/>
<name>G4U376_SERID</name>
<dbReference type="eggNOG" id="ENOG502SRXJ">
    <property type="taxonomic scope" value="Eukaryota"/>
</dbReference>
<dbReference type="OrthoDB" id="2564984at2759"/>
<gene>
    <name evidence="3" type="ORF">PIIN_06887</name>
</gene>
<comment type="caution">
    <text evidence="3">The sequence shown here is derived from an EMBL/GenBank/DDBJ whole genome shotgun (WGS) entry which is preliminary data.</text>
</comment>
<evidence type="ECO:0000256" key="2">
    <source>
        <dbReference type="SAM" id="Phobius"/>
    </source>
</evidence>
<accession>G4U376</accession>
<reference evidence="3 4" key="1">
    <citation type="journal article" date="2011" name="PLoS Pathog.">
        <title>Endophytic Life Strategies Decoded by Genome and Transcriptome Analyses of the Mutualistic Root Symbiont Piriformospora indica.</title>
        <authorList>
            <person name="Zuccaro A."/>
            <person name="Lahrmann U."/>
            <person name="Guldener U."/>
            <person name="Langen G."/>
            <person name="Pfiffi S."/>
            <person name="Biedenkopf D."/>
            <person name="Wong P."/>
            <person name="Samans B."/>
            <person name="Grimm C."/>
            <person name="Basiewicz M."/>
            <person name="Murat C."/>
            <person name="Martin F."/>
            <person name="Kogel K.H."/>
        </authorList>
    </citation>
    <scope>NUCLEOTIDE SEQUENCE [LARGE SCALE GENOMIC DNA]</scope>
    <source>
        <strain evidence="3 4">DSM 11827</strain>
    </source>
</reference>